<dbReference type="GO" id="GO:0051500">
    <property type="term" value="F:D-tyrosyl-tRNA(Tyr) deacylase activity"/>
    <property type="evidence" value="ECO:0007669"/>
    <property type="project" value="TreeGrafter"/>
</dbReference>
<evidence type="ECO:0000256" key="2">
    <source>
        <dbReference type="ARBA" id="ARBA00022555"/>
    </source>
</evidence>
<protein>
    <recommendedName>
        <fullName evidence="4">D-aminoacyl-tRNA deacylase</fullName>
        <shortName evidence="4">DTD</shortName>
        <ecNumber evidence="4">3.1.1.96</ecNumber>
    </recommendedName>
    <alternativeName>
        <fullName evidence="4">Gly-tRNA(Ala) deacylase</fullName>
        <ecNumber evidence="4">3.1.1.-</ecNumber>
    </alternativeName>
</protein>
<feature type="short sequence motif" description="Gly-cisPro motif, important for rejection of L-amino acids" evidence="4">
    <location>
        <begin position="137"/>
        <end position="138"/>
    </location>
</feature>
<comment type="domain">
    <text evidence="4">A Gly-cisPro motif from one monomer fits into the active site of the other monomer to allow specific chiral rejection of L-amino acids.</text>
</comment>
<dbReference type="GO" id="GO:0005737">
    <property type="term" value="C:cytoplasm"/>
    <property type="evidence" value="ECO:0007669"/>
    <property type="project" value="UniProtKB-SubCell"/>
</dbReference>
<comment type="subcellular location">
    <subcellularLocation>
        <location evidence="4">Cytoplasm</location>
    </subcellularLocation>
</comment>
<comment type="catalytic activity">
    <reaction evidence="4">
        <text>glycyl-tRNA(Ala) + H2O = tRNA(Ala) + glycine + H(+)</text>
        <dbReference type="Rhea" id="RHEA:53744"/>
        <dbReference type="Rhea" id="RHEA-COMP:9657"/>
        <dbReference type="Rhea" id="RHEA-COMP:13640"/>
        <dbReference type="ChEBI" id="CHEBI:15377"/>
        <dbReference type="ChEBI" id="CHEBI:15378"/>
        <dbReference type="ChEBI" id="CHEBI:57305"/>
        <dbReference type="ChEBI" id="CHEBI:78442"/>
        <dbReference type="ChEBI" id="CHEBI:78522"/>
    </reaction>
</comment>
<dbReference type="CDD" id="cd00563">
    <property type="entry name" value="Dtyr_deacylase"/>
    <property type="match status" value="1"/>
</dbReference>
<proteinExistence type="inferred from homology"/>
<name>A0A9D1HCM9_9FIRM</name>
<dbReference type="InterPro" id="IPR003732">
    <property type="entry name" value="Daa-tRNA_deacyls_DTD"/>
</dbReference>
<comment type="function">
    <text evidence="4">An aminoacyl-tRNA editing enzyme that deacylates mischarged D-aminoacyl-tRNAs. Also deacylates mischarged glycyl-tRNA(Ala), protecting cells against glycine mischarging by AlaRS. Acts via tRNA-based rather than protein-based catalysis; rejects L-amino acids rather than detecting D-amino acids in the active site. By recycling D-aminoacyl-tRNA to D-amino acids and free tRNA molecules, this enzyme counteracts the toxicity associated with the formation of D-aminoacyl-tRNA entities in vivo and helps enforce protein L-homochirality.</text>
</comment>
<evidence type="ECO:0000313" key="5">
    <source>
        <dbReference type="EMBL" id="HIT99419.1"/>
    </source>
</evidence>
<dbReference type="Gene3D" id="3.50.80.10">
    <property type="entry name" value="D-tyrosyl-tRNA(Tyr) deacylase"/>
    <property type="match status" value="1"/>
</dbReference>
<evidence type="ECO:0000313" key="6">
    <source>
        <dbReference type="Proteomes" id="UP000824159"/>
    </source>
</evidence>
<keyword evidence="4" id="KW-0694">RNA-binding</keyword>
<organism evidence="5 6">
    <name type="scientific">Candidatus Allocopromorpha excrementavium</name>
    <dbReference type="NCBI Taxonomy" id="2840741"/>
    <lineage>
        <taxon>Bacteria</taxon>
        <taxon>Bacillati</taxon>
        <taxon>Bacillota</taxon>
        <taxon>Clostridia</taxon>
        <taxon>Eubacteriales</taxon>
        <taxon>Eubacteriaceae</taxon>
        <taxon>Eubacteriaceae incertae sedis</taxon>
        <taxon>Candidatus Allocopromorpha</taxon>
    </lineage>
</organism>
<reference evidence="5" key="1">
    <citation type="submission" date="2020-10" db="EMBL/GenBank/DDBJ databases">
        <authorList>
            <person name="Gilroy R."/>
        </authorList>
    </citation>
    <scope>NUCLEOTIDE SEQUENCE</scope>
    <source>
        <strain evidence="5">CHK176-22527</strain>
    </source>
</reference>
<dbReference type="EMBL" id="DVLX01000045">
    <property type="protein sequence ID" value="HIT99419.1"/>
    <property type="molecule type" value="Genomic_DNA"/>
</dbReference>
<keyword evidence="2 4" id="KW-0820">tRNA-binding</keyword>
<dbReference type="GO" id="GO:0000049">
    <property type="term" value="F:tRNA binding"/>
    <property type="evidence" value="ECO:0007669"/>
    <property type="project" value="UniProtKB-UniRule"/>
</dbReference>
<dbReference type="InterPro" id="IPR023509">
    <property type="entry name" value="DTD-like_sf"/>
</dbReference>
<dbReference type="HAMAP" id="MF_00518">
    <property type="entry name" value="Deacylase_Dtd"/>
    <property type="match status" value="1"/>
</dbReference>
<dbReference type="EC" id="3.1.1.-" evidence="4"/>
<dbReference type="PANTHER" id="PTHR10472">
    <property type="entry name" value="D-TYROSYL-TRNA TYR DEACYLASE"/>
    <property type="match status" value="1"/>
</dbReference>
<evidence type="ECO:0000256" key="3">
    <source>
        <dbReference type="ARBA" id="ARBA00022801"/>
    </source>
</evidence>
<dbReference type="EC" id="3.1.1.96" evidence="4"/>
<gene>
    <name evidence="4" type="primary">dtd</name>
    <name evidence="5" type="ORF">IAD12_04105</name>
</gene>
<sequence length="149" mass="16087">MRAVIQRVTKSSVSVGGEVTGSIKQGLTVLIGVEDGDTEKDAEYIASKTAGLRIFEDEDGKMNLSVKDIGGSILAVSQFTLLGDARKGRRPSFASAAPPQEARRLYEKVIELIKNEGIDVEEGVFQAEMMVKIDNDGPVTILLDSGRKF</sequence>
<dbReference type="GO" id="GO:0106026">
    <property type="term" value="F:Gly-tRNA(Ala) deacylase activity"/>
    <property type="evidence" value="ECO:0007669"/>
    <property type="project" value="UniProtKB-UniRule"/>
</dbReference>
<dbReference type="SUPFAM" id="SSF69500">
    <property type="entry name" value="DTD-like"/>
    <property type="match status" value="1"/>
</dbReference>
<dbReference type="Pfam" id="PF02580">
    <property type="entry name" value="Tyr_Deacylase"/>
    <property type="match status" value="1"/>
</dbReference>
<comment type="caution">
    <text evidence="5">The sequence shown here is derived from an EMBL/GenBank/DDBJ whole genome shotgun (WGS) entry which is preliminary data.</text>
</comment>
<dbReference type="AlphaFoldDB" id="A0A9D1HCM9"/>
<dbReference type="GO" id="GO:0019478">
    <property type="term" value="P:D-amino acid catabolic process"/>
    <property type="evidence" value="ECO:0007669"/>
    <property type="project" value="UniProtKB-UniRule"/>
</dbReference>
<comment type="similarity">
    <text evidence="1 4">Belongs to the DTD family.</text>
</comment>
<dbReference type="Proteomes" id="UP000824159">
    <property type="component" value="Unassembled WGS sequence"/>
</dbReference>
<evidence type="ECO:0000256" key="4">
    <source>
        <dbReference type="HAMAP-Rule" id="MF_00518"/>
    </source>
</evidence>
<evidence type="ECO:0000256" key="1">
    <source>
        <dbReference type="ARBA" id="ARBA00009673"/>
    </source>
</evidence>
<comment type="subunit">
    <text evidence="4">Homodimer.</text>
</comment>
<keyword evidence="4" id="KW-0963">Cytoplasm</keyword>
<dbReference type="PANTHER" id="PTHR10472:SF5">
    <property type="entry name" value="D-AMINOACYL-TRNA DEACYLASE 1"/>
    <property type="match status" value="1"/>
</dbReference>
<dbReference type="FunFam" id="3.50.80.10:FF:000001">
    <property type="entry name" value="D-aminoacyl-tRNA deacylase"/>
    <property type="match status" value="1"/>
</dbReference>
<accession>A0A9D1HCM9</accession>
<keyword evidence="3 4" id="KW-0378">Hydrolase</keyword>
<dbReference type="NCBIfam" id="TIGR00256">
    <property type="entry name" value="D-aminoacyl-tRNA deacylase"/>
    <property type="match status" value="1"/>
</dbReference>
<reference evidence="5" key="2">
    <citation type="journal article" date="2021" name="PeerJ">
        <title>Extensive microbial diversity within the chicken gut microbiome revealed by metagenomics and culture.</title>
        <authorList>
            <person name="Gilroy R."/>
            <person name="Ravi A."/>
            <person name="Getino M."/>
            <person name="Pursley I."/>
            <person name="Horton D.L."/>
            <person name="Alikhan N.F."/>
            <person name="Baker D."/>
            <person name="Gharbi K."/>
            <person name="Hall N."/>
            <person name="Watson M."/>
            <person name="Adriaenssens E.M."/>
            <person name="Foster-Nyarko E."/>
            <person name="Jarju S."/>
            <person name="Secka A."/>
            <person name="Antonio M."/>
            <person name="Oren A."/>
            <person name="Chaudhuri R.R."/>
            <person name="La Ragione R."/>
            <person name="Hildebrand F."/>
            <person name="Pallen M.J."/>
        </authorList>
    </citation>
    <scope>NUCLEOTIDE SEQUENCE</scope>
    <source>
        <strain evidence="5">CHK176-22527</strain>
    </source>
</reference>
<dbReference type="GO" id="GO:0043908">
    <property type="term" value="F:Ser(Gly)-tRNA(Ala) hydrolase activity"/>
    <property type="evidence" value="ECO:0007669"/>
    <property type="project" value="UniProtKB-UniRule"/>
</dbReference>
<comment type="catalytic activity">
    <reaction evidence="4">
        <text>a D-aminoacyl-tRNA + H2O = a tRNA + a D-alpha-amino acid + H(+)</text>
        <dbReference type="Rhea" id="RHEA:13953"/>
        <dbReference type="Rhea" id="RHEA-COMP:10123"/>
        <dbReference type="Rhea" id="RHEA-COMP:10124"/>
        <dbReference type="ChEBI" id="CHEBI:15377"/>
        <dbReference type="ChEBI" id="CHEBI:15378"/>
        <dbReference type="ChEBI" id="CHEBI:59871"/>
        <dbReference type="ChEBI" id="CHEBI:78442"/>
        <dbReference type="ChEBI" id="CHEBI:79333"/>
        <dbReference type="EC" id="3.1.1.96"/>
    </reaction>
</comment>